<dbReference type="InterPro" id="IPR052155">
    <property type="entry name" value="Biofilm_reg_signaling"/>
</dbReference>
<dbReference type="SUPFAM" id="SSF55785">
    <property type="entry name" value="PYP-like sensor domain (PAS domain)"/>
    <property type="match status" value="3"/>
</dbReference>
<feature type="domain" description="PAS" evidence="7">
    <location>
        <begin position="405"/>
        <end position="451"/>
    </location>
</feature>
<dbReference type="CDD" id="cd01949">
    <property type="entry name" value="GGDEF"/>
    <property type="match status" value="1"/>
</dbReference>
<feature type="transmembrane region" description="Helical" evidence="6">
    <location>
        <begin position="217"/>
        <end position="241"/>
    </location>
</feature>
<dbReference type="InterPro" id="IPR000014">
    <property type="entry name" value="PAS"/>
</dbReference>
<keyword evidence="2" id="KW-1003">Cell membrane</keyword>
<feature type="transmembrane region" description="Helical" evidence="6">
    <location>
        <begin position="188"/>
        <end position="205"/>
    </location>
</feature>
<feature type="domain" description="PAS" evidence="7">
    <location>
        <begin position="295"/>
        <end position="365"/>
    </location>
</feature>
<evidence type="ECO:0000259" key="7">
    <source>
        <dbReference type="PROSITE" id="PS50112"/>
    </source>
</evidence>
<dbReference type="SMART" id="SM00267">
    <property type="entry name" value="GGDEF"/>
    <property type="match status" value="1"/>
</dbReference>
<evidence type="ECO:0000256" key="1">
    <source>
        <dbReference type="ARBA" id="ARBA00004651"/>
    </source>
</evidence>
<evidence type="ECO:0000256" key="5">
    <source>
        <dbReference type="ARBA" id="ARBA00023136"/>
    </source>
</evidence>
<dbReference type="KEGG" id="lsf:I8J32_015415"/>
<evidence type="ECO:0000259" key="8">
    <source>
        <dbReference type="PROSITE" id="PS50113"/>
    </source>
</evidence>
<feature type="domain" description="PAS" evidence="7">
    <location>
        <begin position="532"/>
        <end position="590"/>
    </location>
</feature>
<dbReference type="Pfam" id="PF08448">
    <property type="entry name" value="PAS_4"/>
    <property type="match status" value="1"/>
</dbReference>
<feature type="transmembrane region" description="Helical" evidence="6">
    <location>
        <begin position="30"/>
        <end position="46"/>
    </location>
</feature>
<dbReference type="CDD" id="cd01948">
    <property type="entry name" value="EAL"/>
    <property type="match status" value="1"/>
</dbReference>
<evidence type="ECO:0000256" key="2">
    <source>
        <dbReference type="ARBA" id="ARBA00022475"/>
    </source>
</evidence>
<dbReference type="Pfam" id="PF00990">
    <property type="entry name" value="GGDEF"/>
    <property type="match status" value="1"/>
</dbReference>
<keyword evidence="3 6" id="KW-0812">Transmembrane</keyword>
<keyword evidence="4 6" id="KW-1133">Transmembrane helix</keyword>
<dbReference type="Pfam" id="PF13426">
    <property type="entry name" value="PAS_9"/>
    <property type="match status" value="1"/>
</dbReference>
<dbReference type="Proteomes" id="UP000639274">
    <property type="component" value="Chromosome"/>
</dbReference>
<dbReference type="SMART" id="SM00091">
    <property type="entry name" value="PAS"/>
    <property type="match status" value="3"/>
</dbReference>
<feature type="domain" description="GGDEF" evidence="10">
    <location>
        <begin position="695"/>
        <end position="828"/>
    </location>
</feature>
<dbReference type="PANTHER" id="PTHR44757:SF4">
    <property type="entry name" value="DIGUANYLATE CYCLASE DGCE-RELATED"/>
    <property type="match status" value="1"/>
</dbReference>
<feature type="transmembrane region" description="Helical" evidence="6">
    <location>
        <begin position="262"/>
        <end position="281"/>
    </location>
</feature>
<dbReference type="NCBIfam" id="TIGR00229">
    <property type="entry name" value="sensory_box"/>
    <property type="match status" value="2"/>
</dbReference>
<dbReference type="PROSITE" id="PS50887">
    <property type="entry name" value="GGDEF"/>
    <property type="match status" value="1"/>
</dbReference>
<dbReference type="Gene3D" id="3.30.450.20">
    <property type="entry name" value="PAS domain"/>
    <property type="match status" value="3"/>
</dbReference>
<dbReference type="Gene3D" id="3.20.20.450">
    <property type="entry name" value="EAL domain"/>
    <property type="match status" value="1"/>
</dbReference>
<feature type="transmembrane region" description="Helical" evidence="6">
    <location>
        <begin position="53"/>
        <end position="71"/>
    </location>
</feature>
<dbReference type="PROSITE" id="PS50112">
    <property type="entry name" value="PAS"/>
    <property type="match status" value="3"/>
</dbReference>
<dbReference type="InterPro" id="IPR000700">
    <property type="entry name" value="PAS-assoc_C"/>
</dbReference>
<evidence type="ECO:0000313" key="11">
    <source>
        <dbReference type="EMBL" id="QSX78075.1"/>
    </source>
</evidence>
<dbReference type="CDD" id="cd00130">
    <property type="entry name" value="PAS"/>
    <property type="match status" value="2"/>
</dbReference>
<dbReference type="InterPro" id="IPR001633">
    <property type="entry name" value="EAL_dom"/>
</dbReference>
<dbReference type="GO" id="GO:0006355">
    <property type="term" value="P:regulation of DNA-templated transcription"/>
    <property type="evidence" value="ECO:0007669"/>
    <property type="project" value="InterPro"/>
</dbReference>
<dbReference type="InterPro" id="IPR007895">
    <property type="entry name" value="MASE1"/>
</dbReference>
<evidence type="ECO:0000259" key="10">
    <source>
        <dbReference type="PROSITE" id="PS50887"/>
    </source>
</evidence>
<dbReference type="InterPro" id="IPR043128">
    <property type="entry name" value="Rev_trsase/Diguanyl_cyclase"/>
</dbReference>
<feature type="transmembrane region" description="Helical" evidence="6">
    <location>
        <begin position="7"/>
        <end position="24"/>
    </location>
</feature>
<dbReference type="SMART" id="SM00052">
    <property type="entry name" value="EAL"/>
    <property type="match status" value="1"/>
</dbReference>
<dbReference type="InterPro" id="IPR013656">
    <property type="entry name" value="PAS_4"/>
</dbReference>
<dbReference type="Gene3D" id="3.30.70.270">
    <property type="match status" value="1"/>
</dbReference>
<dbReference type="GO" id="GO:0005886">
    <property type="term" value="C:plasma membrane"/>
    <property type="evidence" value="ECO:0007669"/>
    <property type="project" value="UniProtKB-SubCell"/>
</dbReference>
<dbReference type="SUPFAM" id="SSF141868">
    <property type="entry name" value="EAL domain-like"/>
    <property type="match status" value="1"/>
</dbReference>
<dbReference type="InterPro" id="IPR035965">
    <property type="entry name" value="PAS-like_dom_sf"/>
</dbReference>
<reference evidence="11 12" key="1">
    <citation type="submission" date="2021-03" db="EMBL/GenBank/DDBJ databases">
        <title>Lysobacter sp. nov. isolated from soil of gangwondo yeongwol, south Korea.</title>
        <authorList>
            <person name="Kim K.R."/>
            <person name="Kim K.H."/>
            <person name="Jeon C.O."/>
        </authorList>
    </citation>
    <scope>NUCLEOTIDE SEQUENCE [LARGE SCALE GENOMIC DNA]</scope>
    <source>
        <strain evidence="11 12">R19</strain>
    </source>
</reference>
<comment type="subcellular location">
    <subcellularLocation>
        <location evidence="1">Cell membrane</location>
        <topology evidence="1">Multi-pass membrane protein</topology>
    </subcellularLocation>
</comment>
<dbReference type="AlphaFoldDB" id="A0A974Y095"/>
<organism evidence="11 12">
    <name type="scientific">Agrilutibacter solisilvae</name>
    <dbReference type="NCBI Taxonomy" id="2763317"/>
    <lineage>
        <taxon>Bacteria</taxon>
        <taxon>Pseudomonadati</taxon>
        <taxon>Pseudomonadota</taxon>
        <taxon>Gammaproteobacteria</taxon>
        <taxon>Lysobacterales</taxon>
        <taxon>Lysobacteraceae</taxon>
        <taxon>Agrilutibacter</taxon>
    </lineage>
</organism>
<sequence>MQQLMRFAIVTACYWVVAWSTFQIELASGGVASIWIANALVIGYAVHRPHVRLPWLLAAVVLAVTLNGVALQRRVDLAFLGGLTSAFEIYAVCAVIRRLGLRPGKPLADRDVFAFLVLCVLVVPAFAAAFGAWTRWLVTDVPWTRLWVDWWRADAFGMFVGLPLLWALDRTKLKRLTIGPQAPEFWSLATMTVLVVIASLVYARHPFVLISLPLLMVAVRTGVLGTALCNALMIASVLFVVDAHHRGYLPVLRAAGEGVALVDMWLSSCICAVGPLLVAFMSSQRNRERYRAIRAGERVRILTDAMPAFVAEIGKDLRYRFVNAKYQATYGLPPEAIIGKRPRDLLGDQVAEQIQPHLERALEGHPQRFDVTMGDGTLLEAVYEPLPSAGSVLVLGHDVTWRHEADRRFRNLLESAPDAMVVVDVPTRHIVLVNEQAERIFGVSRDAMLGEPIGRFIDDPERLAEAMAATHESDPDGRTWDVLAFQGRRPDGRGFPVEVVLSRLAGAASSQVVAGIRDVSRRQQAEDDLRREREQARVTLQSIGDAVLTYDIALAVTSLNRVAEDITGWSSTEAVGKPLEQIVRLYDSDEAGAEAVHIESRRGPGDDIYEADLLLRRPGQESLQVEVSDAPLRDDDGQVIGGVMVVRDISQTHAMAQRMAYLAQHDHLTGLPNSRLLQERLAEWLLSCEKAIEVCNGALLFVDLDLFKHINDSLGHHAGDWVLRKVADRLERAVGETDVVSRQGGDEFVLLLPRVAGQEQLERTAEQLIRTIEQPLQYGKRTLHVSASVGITVFPENGTDPKLLIKQADTALYHAKQAGRGRFSLYTAAMGERADQRLRLETELRTAIKEGQLFLEYQPKVRYPERDLVGMEALVRWHHPRGMDIPPGDFIPVAEETGLVMAIDEWVLREACRQVGAWHEAGLKPVPVAVNMSLARADVDRLVHNIERALADAHLPASLLEVEFTESQMLGQNVRSRQLVDRIRALGVRLAVDDFGTGYSSLSYLADFRFDTIKIDRAFVHGLPDENEGRAVIQAILGIAESLECSVVAEGVETEAQAGALSDMGCRNMQGFLFARPLSAGAFELELDRGRVGEGAAAVI</sequence>
<dbReference type="PROSITE" id="PS50113">
    <property type="entry name" value="PAC"/>
    <property type="match status" value="1"/>
</dbReference>
<evidence type="ECO:0000256" key="4">
    <source>
        <dbReference type="ARBA" id="ARBA00022989"/>
    </source>
</evidence>
<dbReference type="SUPFAM" id="SSF55073">
    <property type="entry name" value="Nucleotide cyclase"/>
    <property type="match status" value="1"/>
</dbReference>
<accession>A0A974Y095</accession>
<feature type="transmembrane region" description="Helical" evidence="6">
    <location>
        <begin position="150"/>
        <end position="168"/>
    </location>
</feature>
<dbReference type="Pfam" id="PF00989">
    <property type="entry name" value="PAS"/>
    <property type="match status" value="1"/>
</dbReference>
<dbReference type="PANTHER" id="PTHR44757">
    <property type="entry name" value="DIGUANYLATE CYCLASE DGCP"/>
    <property type="match status" value="1"/>
</dbReference>
<evidence type="ECO:0000313" key="12">
    <source>
        <dbReference type="Proteomes" id="UP000639274"/>
    </source>
</evidence>
<feature type="domain" description="PAC" evidence="8">
    <location>
        <begin position="609"/>
        <end position="661"/>
    </location>
</feature>
<dbReference type="EMBL" id="CP071518">
    <property type="protein sequence ID" value="QSX78075.1"/>
    <property type="molecule type" value="Genomic_DNA"/>
</dbReference>
<dbReference type="InterPro" id="IPR000160">
    <property type="entry name" value="GGDEF_dom"/>
</dbReference>
<dbReference type="NCBIfam" id="TIGR00254">
    <property type="entry name" value="GGDEF"/>
    <property type="match status" value="1"/>
</dbReference>
<feature type="transmembrane region" description="Helical" evidence="6">
    <location>
        <begin position="112"/>
        <end position="138"/>
    </location>
</feature>
<feature type="domain" description="EAL" evidence="9">
    <location>
        <begin position="837"/>
        <end position="1091"/>
    </location>
</feature>
<dbReference type="InterPro" id="IPR029787">
    <property type="entry name" value="Nucleotide_cyclase"/>
</dbReference>
<dbReference type="InterPro" id="IPR035919">
    <property type="entry name" value="EAL_sf"/>
</dbReference>
<proteinExistence type="predicted"/>
<evidence type="ECO:0000256" key="3">
    <source>
        <dbReference type="ARBA" id="ARBA00022692"/>
    </source>
</evidence>
<protein>
    <submittedName>
        <fullName evidence="11">EAL domain-containing protein</fullName>
    </submittedName>
</protein>
<keyword evidence="5 6" id="KW-0472">Membrane</keyword>
<dbReference type="InterPro" id="IPR013767">
    <property type="entry name" value="PAS_fold"/>
</dbReference>
<dbReference type="RefSeq" id="WP_200616033.1">
    <property type="nucleotide sequence ID" value="NZ_CP071518.1"/>
</dbReference>
<evidence type="ECO:0000259" key="9">
    <source>
        <dbReference type="PROSITE" id="PS50883"/>
    </source>
</evidence>
<keyword evidence="12" id="KW-1185">Reference proteome</keyword>
<dbReference type="Pfam" id="PF05231">
    <property type="entry name" value="MASE1"/>
    <property type="match status" value="1"/>
</dbReference>
<feature type="transmembrane region" description="Helical" evidence="6">
    <location>
        <begin position="77"/>
        <end position="100"/>
    </location>
</feature>
<evidence type="ECO:0000256" key="6">
    <source>
        <dbReference type="SAM" id="Phobius"/>
    </source>
</evidence>
<dbReference type="Pfam" id="PF00563">
    <property type="entry name" value="EAL"/>
    <property type="match status" value="1"/>
</dbReference>
<dbReference type="PROSITE" id="PS50883">
    <property type="entry name" value="EAL"/>
    <property type="match status" value="1"/>
</dbReference>
<name>A0A974Y095_9GAMM</name>
<gene>
    <name evidence="11" type="ORF">I8J32_015415</name>
</gene>